<dbReference type="AlphaFoldDB" id="W7TLT6"/>
<reference evidence="1 2" key="1">
    <citation type="journal article" date="2014" name="Mol. Plant">
        <title>Chromosome Scale Genome Assembly and Transcriptome Profiling of Nannochloropsis gaditana in Nitrogen Depletion.</title>
        <authorList>
            <person name="Corteggiani Carpinelli E."/>
            <person name="Telatin A."/>
            <person name="Vitulo N."/>
            <person name="Forcato C."/>
            <person name="D'Angelo M."/>
            <person name="Schiavon R."/>
            <person name="Vezzi A."/>
            <person name="Giacometti G.M."/>
            <person name="Morosinotto T."/>
            <person name="Valle G."/>
        </authorList>
    </citation>
    <scope>NUCLEOTIDE SEQUENCE [LARGE SCALE GENOMIC DNA]</scope>
    <source>
        <strain evidence="1 2">B-31</strain>
    </source>
</reference>
<keyword evidence="2" id="KW-1185">Reference proteome</keyword>
<proteinExistence type="predicted"/>
<accession>W7TLT6</accession>
<comment type="caution">
    <text evidence="1">The sequence shown here is derived from an EMBL/GenBank/DDBJ whole genome shotgun (WGS) entry which is preliminary data.</text>
</comment>
<sequence>MMRQIQDRLNNAAQTLKKPQKVIGKQVEERPVWGIDAYTRRMIDYALTTVTDTSEGPLTESACTHFIEKKLLPAINIQPADKAHDMREALISMQASPLASPADKAACTRVMRAIAHLGQVGIPLLPPFLHSLPLSLLKSHLPALPLPFHSYPGHPLHLARKLALLRPS</sequence>
<protein>
    <submittedName>
        <fullName evidence="1">Uncharacterized protein</fullName>
    </submittedName>
</protein>
<evidence type="ECO:0000313" key="1">
    <source>
        <dbReference type="EMBL" id="EWM24443.1"/>
    </source>
</evidence>
<name>W7TLT6_9STRA</name>
<dbReference type="EMBL" id="AZIL01001248">
    <property type="protein sequence ID" value="EWM24443.1"/>
    <property type="molecule type" value="Genomic_DNA"/>
</dbReference>
<dbReference type="Proteomes" id="UP000019335">
    <property type="component" value="Chromosome 14"/>
</dbReference>
<gene>
    <name evidence="1" type="ORF">Naga_101370g1</name>
</gene>
<feature type="non-terminal residue" evidence="1">
    <location>
        <position position="168"/>
    </location>
</feature>
<organism evidence="1 2">
    <name type="scientific">Nannochloropsis gaditana</name>
    <dbReference type="NCBI Taxonomy" id="72520"/>
    <lineage>
        <taxon>Eukaryota</taxon>
        <taxon>Sar</taxon>
        <taxon>Stramenopiles</taxon>
        <taxon>Ochrophyta</taxon>
        <taxon>Eustigmatophyceae</taxon>
        <taxon>Eustigmatales</taxon>
        <taxon>Monodopsidaceae</taxon>
        <taxon>Nannochloropsis</taxon>
    </lineage>
</organism>
<dbReference type="OrthoDB" id="308383at2759"/>
<evidence type="ECO:0000313" key="2">
    <source>
        <dbReference type="Proteomes" id="UP000019335"/>
    </source>
</evidence>